<dbReference type="FunFam" id="2.30.38.10:FF:000003">
    <property type="entry name" value="Vibriobactin-specific 2,3-dihydroxybenzoate-AMP ligase"/>
    <property type="match status" value="1"/>
</dbReference>
<dbReference type="FunFam" id="3.40.50.980:FF:000003">
    <property type="entry name" value="Vibriobactin-specific 2,3-dihydroxybenzoate-AMP ligase"/>
    <property type="match status" value="1"/>
</dbReference>
<evidence type="ECO:0000259" key="13">
    <source>
        <dbReference type="Pfam" id="PF13193"/>
    </source>
</evidence>
<dbReference type="FunFam" id="3.30.300.30:FF:000008">
    <property type="entry name" value="2,3-dihydroxybenzoate-AMP ligase"/>
    <property type="match status" value="1"/>
</dbReference>
<dbReference type="PROSITE" id="PS00455">
    <property type="entry name" value="AMP_BINDING"/>
    <property type="match status" value="1"/>
</dbReference>
<proteinExistence type="inferred from homology"/>
<dbReference type="Gene3D" id="2.30.38.10">
    <property type="entry name" value="Luciferase, Domain 3"/>
    <property type="match status" value="1"/>
</dbReference>
<dbReference type="GO" id="GO:0019290">
    <property type="term" value="P:siderophore biosynthetic process"/>
    <property type="evidence" value="ECO:0007669"/>
    <property type="project" value="InterPro"/>
</dbReference>
<dbReference type="Proteomes" id="UP000255177">
    <property type="component" value="Unassembled WGS sequence"/>
</dbReference>
<dbReference type="GO" id="GO:0017000">
    <property type="term" value="P:antibiotic biosynthetic process"/>
    <property type="evidence" value="ECO:0007669"/>
    <property type="project" value="UniProtKB-KW"/>
</dbReference>
<evidence type="ECO:0000313" key="15">
    <source>
        <dbReference type="Proteomes" id="UP000255177"/>
    </source>
</evidence>
<protein>
    <recommendedName>
        <fullName evidence="9">Pyochelin synthase PchD</fullName>
        <ecNumber evidence="8">6.2.1.61</ecNumber>
    </recommendedName>
    <alternativeName>
        <fullName evidence="11">Nonribosomal peptide synthase PchD</fullName>
    </alternativeName>
    <alternativeName>
        <fullName evidence="10">Salicylate--[aryl-carrier protein] ligase</fullName>
    </alternativeName>
</protein>
<feature type="domain" description="AMP-dependent synthetase/ligase" evidence="12">
    <location>
        <begin position="43"/>
        <end position="405"/>
    </location>
</feature>
<dbReference type="EMBL" id="UIDD01000007">
    <property type="protein sequence ID" value="SUQ62846.1"/>
    <property type="molecule type" value="Genomic_DNA"/>
</dbReference>
<dbReference type="Gene3D" id="3.40.50.980">
    <property type="match status" value="2"/>
</dbReference>
<dbReference type="GO" id="GO:0008668">
    <property type="term" value="F:2,3-dihydroxybenzoate--[aryl-carrier protein] ligase"/>
    <property type="evidence" value="ECO:0007669"/>
    <property type="project" value="InterPro"/>
</dbReference>
<reference evidence="15" key="1">
    <citation type="submission" date="2018-07" db="EMBL/GenBank/DDBJ databases">
        <authorList>
            <person name="Blom J."/>
        </authorList>
    </citation>
    <scope>NUCLEOTIDE SEQUENCE [LARGE SCALE GENOMIC DNA]</scope>
    <source>
        <strain evidence="15">CCOS 864</strain>
    </source>
</reference>
<evidence type="ECO:0000256" key="5">
    <source>
        <dbReference type="ARBA" id="ARBA00050154"/>
    </source>
</evidence>
<evidence type="ECO:0000313" key="14">
    <source>
        <dbReference type="EMBL" id="SUQ62846.1"/>
    </source>
</evidence>
<evidence type="ECO:0000256" key="7">
    <source>
        <dbReference type="ARBA" id="ARBA00060604"/>
    </source>
</evidence>
<comment type="pathway">
    <text evidence="7">Antifungal biosynthesis.</text>
</comment>
<sequence length="555" mass="59890">MSLSTSILVPDASDDAPDWPAAFAERYRQAGYWQEQTFAQALDAAAARNPAAIAITDGPLHLSYASLADRCRRLAGGLRALGLQAGDNVVVHLPNGSAFVEVCFALFRLGARPILALPAHRQHEIGGFCSFAQATAYIGCDQLEGFDCRQMARQLRAANPCLQHVVIEGVAEEFTALGELYRSEALEHDAGQAEAVACFQLSGGTTGTPKLIPRRHAEYLYNVRASSAVCGLDQHTVYLAALPMAHNFTLCCPGVIGTLLAGGRVVCSRRPDPDTCFALISAERVTVTALVPPLAMLWLDAQAQRQADLSSLRVLQVGGAKLLSTAAARVTPILGCTLQQVLGMAEGLLCYTRLDDRQELILHTQGRPLSADDEVRIVDEQGQAVPDGEVGELQVRGPYTIRGYYRLPAHNAKAFTDDGFYCSGDRVRRTAEGYLVVEGRDKDQINRGGEKVAAEEVENLLINHPQVHDAALVAMPDALLGESTCAFIVARNPAPSTFALKQHLRSQGLAAFKVPDRIEFVPQFPQTGVGKVSRKDLRESLRLAWLDANRGSSAS</sequence>
<comment type="similarity">
    <text evidence="2">Belongs to the ATP-dependent AMP-binding enzyme family.</text>
</comment>
<comment type="function">
    <text evidence="6">Involved in the biosynthesis of the siderophore pyochelin. Specifically adenylates salicylate and loads it onto the holo form of PchE via a thioester linkage to the phosphopanthetheine moiety. Is also involved in the synthesis of the antifungal antibiotic dihydroaeruginoic acid (Dha or hydroxyphenyl-thiazolinyl-carboxylate), a precursor of pyochelin.</text>
</comment>
<keyword evidence="4" id="KW-0045">Antibiotic biosynthesis</keyword>
<evidence type="ECO:0000256" key="2">
    <source>
        <dbReference type="ARBA" id="ARBA00006432"/>
    </source>
</evidence>
<dbReference type="InterPro" id="IPR025110">
    <property type="entry name" value="AMP-bd_C"/>
</dbReference>
<dbReference type="Pfam" id="PF00501">
    <property type="entry name" value="AMP-binding"/>
    <property type="match status" value="1"/>
</dbReference>
<dbReference type="EC" id="6.2.1.61" evidence="8"/>
<dbReference type="NCBIfam" id="TIGR02275">
    <property type="entry name" value="DHB_AMP_lig"/>
    <property type="match status" value="1"/>
</dbReference>
<dbReference type="InterPro" id="IPR045851">
    <property type="entry name" value="AMP-bd_C_sf"/>
</dbReference>
<dbReference type="SUPFAM" id="SSF56801">
    <property type="entry name" value="Acetyl-CoA synthetase-like"/>
    <property type="match status" value="1"/>
</dbReference>
<name>A0A380T034_9PSED</name>
<dbReference type="Pfam" id="PF13193">
    <property type="entry name" value="AMP-binding_C"/>
    <property type="match status" value="1"/>
</dbReference>
<evidence type="ECO:0000259" key="12">
    <source>
        <dbReference type="Pfam" id="PF00501"/>
    </source>
</evidence>
<dbReference type="CDD" id="cd05920">
    <property type="entry name" value="23DHB-AMP_lg"/>
    <property type="match status" value="1"/>
</dbReference>
<evidence type="ECO:0000256" key="6">
    <source>
        <dbReference type="ARBA" id="ARBA00060045"/>
    </source>
</evidence>
<dbReference type="Gene3D" id="3.30.300.30">
    <property type="match status" value="1"/>
</dbReference>
<dbReference type="InterPro" id="IPR050237">
    <property type="entry name" value="ATP-dep_AMP-bd_enzyme"/>
</dbReference>
<accession>A0A380T034</accession>
<evidence type="ECO:0000256" key="10">
    <source>
        <dbReference type="ARBA" id="ARBA00077773"/>
    </source>
</evidence>
<evidence type="ECO:0000256" key="8">
    <source>
        <dbReference type="ARBA" id="ARBA00066647"/>
    </source>
</evidence>
<evidence type="ECO:0000256" key="11">
    <source>
        <dbReference type="ARBA" id="ARBA00081127"/>
    </source>
</evidence>
<feature type="domain" description="AMP-binding enzyme C-terminal" evidence="13">
    <location>
        <begin position="456"/>
        <end position="531"/>
    </location>
</feature>
<comment type="catalytic activity">
    <reaction evidence="5">
        <text>salicylate + holo-[ACP] + ATP = salicyl-[ACP] + AMP + diphosphate</text>
        <dbReference type="Rhea" id="RHEA:61648"/>
        <dbReference type="Rhea" id="RHEA-COMP:9685"/>
        <dbReference type="Rhea" id="RHEA-COMP:19022"/>
        <dbReference type="ChEBI" id="CHEBI:30616"/>
        <dbReference type="ChEBI" id="CHEBI:30762"/>
        <dbReference type="ChEBI" id="CHEBI:33019"/>
        <dbReference type="ChEBI" id="CHEBI:64479"/>
        <dbReference type="ChEBI" id="CHEBI:86464"/>
        <dbReference type="ChEBI" id="CHEBI:456215"/>
        <dbReference type="EC" id="6.2.1.61"/>
    </reaction>
    <physiologicalReaction direction="left-to-right" evidence="5">
        <dbReference type="Rhea" id="RHEA:61649"/>
    </physiologicalReaction>
</comment>
<dbReference type="InterPro" id="IPR000873">
    <property type="entry name" value="AMP-dep_synth/lig_dom"/>
</dbReference>
<dbReference type="InterPro" id="IPR011963">
    <property type="entry name" value="DHB_AMP_lig"/>
</dbReference>
<gene>
    <name evidence="14" type="primary">dhbE</name>
    <name evidence="14" type="ORF">CCOS864_02295</name>
</gene>
<evidence type="ECO:0000256" key="1">
    <source>
        <dbReference type="ARBA" id="ARBA00004924"/>
    </source>
</evidence>
<dbReference type="PANTHER" id="PTHR43767:SF1">
    <property type="entry name" value="NONRIBOSOMAL PEPTIDE SYNTHASE PES1 (EUROFUNG)-RELATED"/>
    <property type="match status" value="1"/>
</dbReference>
<keyword evidence="15" id="KW-1185">Reference proteome</keyword>
<keyword evidence="3 14" id="KW-0436">Ligase</keyword>
<comment type="pathway">
    <text evidence="1">Siderophore biosynthesis.</text>
</comment>
<evidence type="ECO:0000256" key="9">
    <source>
        <dbReference type="ARBA" id="ARBA00071567"/>
    </source>
</evidence>
<organism evidence="14 15">
    <name type="scientific">Pseudomonas wadenswilerensis</name>
    <dbReference type="NCBI Taxonomy" id="1785161"/>
    <lineage>
        <taxon>Bacteria</taxon>
        <taxon>Pseudomonadati</taxon>
        <taxon>Pseudomonadota</taxon>
        <taxon>Gammaproteobacteria</taxon>
        <taxon>Pseudomonadales</taxon>
        <taxon>Pseudomonadaceae</taxon>
        <taxon>Pseudomonas</taxon>
    </lineage>
</organism>
<dbReference type="PANTHER" id="PTHR43767">
    <property type="entry name" value="LONG-CHAIN-FATTY-ACID--COA LIGASE"/>
    <property type="match status" value="1"/>
</dbReference>
<evidence type="ECO:0000256" key="4">
    <source>
        <dbReference type="ARBA" id="ARBA00023194"/>
    </source>
</evidence>
<evidence type="ECO:0000256" key="3">
    <source>
        <dbReference type="ARBA" id="ARBA00022598"/>
    </source>
</evidence>
<dbReference type="InterPro" id="IPR020845">
    <property type="entry name" value="AMP-binding_CS"/>
</dbReference>
<dbReference type="AlphaFoldDB" id="A0A380T034"/>